<dbReference type="InterPro" id="IPR026444">
    <property type="entry name" value="Secre_tail"/>
</dbReference>
<dbReference type="Pfam" id="PF05057">
    <property type="entry name" value="DUF676"/>
    <property type="match status" value="1"/>
</dbReference>
<keyword evidence="4" id="KW-1185">Reference proteome</keyword>
<accession>A0A1M6FDI0</accession>
<evidence type="ECO:0000313" key="4">
    <source>
        <dbReference type="Proteomes" id="UP000184172"/>
    </source>
</evidence>
<proteinExistence type="predicted"/>
<dbReference type="Gene3D" id="3.40.50.1820">
    <property type="entry name" value="alpha/beta hydrolase"/>
    <property type="match status" value="1"/>
</dbReference>
<dbReference type="SUPFAM" id="SSF53474">
    <property type="entry name" value="alpha/beta-Hydrolases"/>
    <property type="match status" value="1"/>
</dbReference>
<dbReference type="EMBL" id="FQYV01000007">
    <property type="protein sequence ID" value="SHI95727.1"/>
    <property type="molecule type" value="Genomic_DNA"/>
</dbReference>
<dbReference type="AlphaFoldDB" id="A0A1M6FDI0"/>
<dbReference type="InterPro" id="IPR029058">
    <property type="entry name" value="AB_hydrolase_fold"/>
</dbReference>
<dbReference type="RefSeq" id="WP_073216796.1">
    <property type="nucleotide sequence ID" value="NZ_FNNS01000008.1"/>
</dbReference>
<keyword evidence="1" id="KW-0732">Signal</keyword>
<name>A0A1M6FDI0_9FLAO</name>
<dbReference type="InterPro" id="IPR007751">
    <property type="entry name" value="DUF676_lipase-like"/>
</dbReference>
<protein>
    <submittedName>
        <fullName evidence="3">Por secretion system C-terminal sorting domain-containing protein</fullName>
    </submittedName>
</protein>
<organism evidence="3 4">
    <name type="scientific">Aequorivita viscosa</name>
    <dbReference type="NCBI Taxonomy" id="797419"/>
    <lineage>
        <taxon>Bacteria</taxon>
        <taxon>Pseudomonadati</taxon>
        <taxon>Bacteroidota</taxon>
        <taxon>Flavobacteriia</taxon>
        <taxon>Flavobacteriales</taxon>
        <taxon>Flavobacteriaceae</taxon>
        <taxon>Aequorivita</taxon>
    </lineage>
</organism>
<evidence type="ECO:0000256" key="1">
    <source>
        <dbReference type="ARBA" id="ARBA00022729"/>
    </source>
</evidence>
<evidence type="ECO:0000259" key="2">
    <source>
        <dbReference type="Pfam" id="PF05057"/>
    </source>
</evidence>
<dbReference type="NCBIfam" id="TIGR04183">
    <property type="entry name" value="Por_Secre_tail"/>
    <property type="match status" value="1"/>
</dbReference>
<evidence type="ECO:0000313" key="3">
    <source>
        <dbReference type="EMBL" id="SHI95727.1"/>
    </source>
</evidence>
<dbReference type="OrthoDB" id="4535652at2"/>
<reference evidence="4" key="1">
    <citation type="submission" date="2016-11" db="EMBL/GenBank/DDBJ databases">
        <authorList>
            <person name="Varghese N."/>
            <person name="Submissions S."/>
        </authorList>
    </citation>
    <scope>NUCLEOTIDE SEQUENCE [LARGE SCALE GENOMIC DNA]</scope>
    <source>
        <strain evidence="4">DSM 26349</strain>
    </source>
</reference>
<dbReference type="STRING" id="797419.SAMN05216556_108119"/>
<feature type="domain" description="DUF676" evidence="2">
    <location>
        <begin position="144"/>
        <end position="204"/>
    </location>
</feature>
<sequence>MRYFTFLFIILTTQLSFSQVRFQNIPDGAIYPEQTFFETITATIPYQGYDEAQVYYGQGEFEIFLDTYNGILNKPIIVLDGFDPGDSRSIGDIYAGLSFGGQNFADVLRREGFDIVILNAPVYTSEGKVIDGGSDYIQRNAMVLIALIEQLNTDKVGEEELVVLGPSMGGLIARYALAYMEANNLETETRLFISADTPHRGANIPISIQYLINYFAEQVGDVTAQQVVNQLLKSPAAKEMLVDHLEGHLLLGSTYEQDPTQLLPVGAPGFRNEFQAELDNLGFPSNTRNVTIINGSGIGITTGSPGMTVVNTNLEIDATTDVDVALKFTPVAGETNTVTDVTVNFIGFPVNNYLALSESPTTTDGVDSAPGGTGSISDALGDGGGNQVLIDFINALQQDLYSFIPTMSALAIDTPDWFAAPNLSNSPFAAFSIPDENQPHGTMTPVNIQFTLDEIRNGVVGISENQFDSGFVLVQNPVKNSMDIAILGNTSGETTTTTVYSVTGQKLMEQTWDNPQQQIKWSHNLAGGIYLLNLDNGIATQTIKMVVE</sequence>
<gene>
    <name evidence="3" type="ORF">SAMN04487908_107117</name>
</gene>
<dbReference type="Proteomes" id="UP000184172">
    <property type="component" value="Unassembled WGS sequence"/>
</dbReference>